<proteinExistence type="predicted"/>
<dbReference type="AlphaFoldDB" id="A0AAE0T7J1"/>
<dbReference type="EMBL" id="JAEAOA010000085">
    <property type="protein sequence ID" value="KAK3604878.1"/>
    <property type="molecule type" value="Genomic_DNA"/>
</dbReference>
<dbReference type="Proteomes" id="UP001195483">
    <property type="component" value="Unassembled WGS sequence"/>
</dbReference>
<sequence length="118" mass="12874">MGIDESTPMIAALFVVCFQNIPKNRPTRTMLASDNFFFENGTKISIVNIVAVEFNIEAKEDTMAAIKAATTNPLNPTGIKFLINHGTALSLSIDPSKRKKLGSSELLVSKPAESEFKE</sequence>
<organism evidence="1 2">
    <name type="scientific">Potamilus streckersoni</name>
    <dbReference type="NCBI Taxonomy" id="2493646"/>
    <lineage>
        <taxon>Eukaryota</taxon>
        <taxon>Metazoa</taxon>
        <taxon>Spiralia</taxon>
        <taxon>Lophotrochozoa</taxon>
        <taxon>Mollusca</taxon>
        <taxon>Bivalvia</taxon>
        <taxon>Autobranchia</taxon>
        <taxon>Heteroconchia</taxon>
        <taxon>Palaeoheterodonta</taxon>
        <taxon>Unionida</taxon>
        <taxon>Unionoidea</taxon>
        <taxon>Unionidae</taxon>
        <taxon>Ambleminae</taxon>
        <taxon>Lampsilini</taxon>
        <taxon>Potamilus</taxon>
    </lineage>
</organism>
<comment type="caution">
    <text evidence="1">The sequence shown here is derived from an EMBL/GenBank/DDBJ whole genome shotgun (WGS) entry which is preliminary data.</text>
</comment>
<evidence type="ECO:0000313" key="1">
    <source>
        <dbReference type="EMBL" id="KAK3604878.1"/>
    </source>
</evidence>
<reference evidence="1" key="1">
    <citation type="journal article" date="2021" name="Genome Biol. Evol.">
        <title>A High-Quality Reference Genome for a Parasitic Bivalve with Doubly Uniparental Inheritance (Bivalvia: Unionida).</title>
        <authorList>
            <person name="Smith C.H."/>
        </authorList>
    </citation>
    <scope>NUCLEOTIDE SEQUENCE</scope>
    <source>
        <strain evidence="1">CHS0354</strain>
    </source>
</reference>
<protein>
    <submittedName>
        <fullName evidence="1">Uncharacterized protein</fullName>
    </submittedName>
</protein>
<gene>
    <name evidence="1" type="ORF">CHS0354_000541</name>
</gene>
<evidence type="ECO:0000313" key="2">
    <source>
        <dbReference type="Proteomes" id="UP001195483"/>
    </source>
</evidence>
<keyword evidence="2" id="KW-1185">Reference proteome</keyword>
<accession>A0AAE0T7J1</accession>
<reference evidence="1" key="2">
    <citation type="journal article" date="2021" name="Genome Biol. Evol.">
        <title>Developing a high-quality reference genome for a parasitic bivalve with doubly uniparental inheritance (Bivalvia: Unionida).</title>
        <authorList>
            <person name="Smith C.H."/>
        </authorList>
    </citation>
    <scope>NUCLEOTIDE SEQUENCE</scope>
    <source>
        <strain evidence="1">CHS0354</strain>
        <tissue evidence="1">Mantle</tissue>
    </source>
</reference>
<reference evidence="1" key="3">
    <citation type="submission" date="2023-05" db="EMBL/GenBank/DDBJ databases">
        <authorList>
            <person name="Smith C.H."/>
        </authorList>
    </citation>
    <scope>NUCLEOTIDE SEQUENCE</scope>
    <source>
        <strain evidence="1">CHS0354</strain>
        <tissue evidence="1">Mantle</tissue>
    </source>
</reference>
<name>A0AAE0T7J1_9BIVA</name>